<dbReference type="PANTHER" id="PTHR43395:SF8">
    <property type="entry name" value="HISTIDINE KINASE"/>
    <property type="match status" value="1"/>
</dbReference>
<evidence type="ECO:0000256" key="6">
    <source>
        <dbReference type="ARBA" id="ARBA00023012"/>
    </source>
</evidence>
<protein>
    <recommendedName>
        <fullName evidence="2">histidine kinase</fullName>
        <ecNumber evidence="2">2.7.13.3</ecNumber>
    </recommendedName>
</protein>
<dbReference type="Gene3D" id="1.10.287.560">
    <property type="entry name" value="Histidine kinase CheA-like, homodimeric domain"/>
    <property type="match status" value="1"/>
</dbReference>
<evidence type="ECO:0000313" key="12">
    <source>
        <dbReference type="EMBL" id="MCT7969625.1"/>
    </source>
</evidence>
<dbReference type="PRINTS" id="PR00344">
    <property type="entry name" value="BCTRLSENSOR"/>
</dbReference>
<dbReference type="SUPFAM" id="SSF50341">
    <property type="entry name" value="CheW-like"/>
    <property type="match status" value="2"/>
</dbReference>
<comment type="catalytic activity">
    <reaction evidence="1">
        <text>ATP + protein L-histidine = ADP + protein N-phospho-L-histidine.</text>
        <dbReference type="EC" id="2.7.13.3"/>
    </reaction>
</comment>
<evidence type="ECO:0000256" key="5">
    <source>
        <dbReference type="ARBA" id="ARBA00022777"/>
    </source>
</evidence>
<dbReference type="EMBL" id="JAMXFF010000055">
    <property type="protein sequence ID" value="MCT7969625.1"/>
    <property type="molecule type" value="Genomic_DNA"/>
</dbReference>
<evidence type="ECO:0000256" key="4">
    <source>
        <dbReference type="ARBA" id="ARBA00022679"/>
    </source>
</evidence>
<dbReference type="InterPro" id="IPR005467">
    <property type="entry name" value="His_kinase_dom"/>
</dbReference>
<feature type="domain" description="CheW-like" evidence="10">
    <location>
        <begin position="564"/>
        <end position="738"/>
    </location>
</feature>
<dbReference type="Pfam" id="PF02518">
    <property type="entry name" value="HATPase_c"/>
    <property type="match status" value="1"/>
</dbReference>
<evidence type="ECO:0000256" key="3">
    <source>
        <dbReference type="ARBA" id="ARBA00022553"/>
    </source>
</evidence>
<dbReference type="SUPFAM" id="SSF47384">
    <property type="entry name" value="Homodimeric domain of signal transducing histidine kinase"/>
    <property type="match status" value="1"/>
</dbReference>
<dbReference type="InterPro" id="IPR036641">
    <property type="entry name" value="HPT_dom_sf"/>
</dbReference>
<comment type="caution">
    <text evidence="12">The sequence shown here is derived from an EMBL/GenBank/DDBJ whole genome shotgun (WGS) entry which is preliminary data.</text>
</comment>
<feature type="compositionally biased region" description="Polar residues" evidence="8">
    <location>
        <begin position="258"/>
        <end position="269"/>
    </location>
</feature>
<feature type="region of interest" description="Disordered" evidence="8">
    <location>
        <begin position="252"/>
        <end position="295"/>
    </location>
</feature>
<dbReference type="Pfam" id="PF01627">
    <property type="entry name" value="Hpt"/>
    <property type="match status" value="1"/>
</dbReference>
<dbReference type="Gene3D" id="3.30.565.10">
    <property type="entry name" value="Histidine kinase-like ATPase, C-terminal domain"/>
    <property type="match status" value="1"/>
</dbReference>
<feature type="domain" description="Histidine kinase" evidence="9">
    <location>
        <begin position="350"/>
        <end position="562"/>
    </location>
</feature>
<dbReference type="SUPFAM" id="SSF47226">
    <property type="entry name" value="Histidine-containing phosphotransfer domain, HPT domain"/>
    <property type="match status" value="1"/>
</dbReference>
<evidence type="ECO:0000256" key="1">
    <source>
        <dbReference type="ARBA" id="ARBA00000085"/>
    </source>
</evidence>
<dbReference type="SMART" id="SM00073">
    <property type="entry name" value="HPT"/>
    <property type="match status" value="1"/>
</dbReference>
<keyword evidence="4" id="KW-0808">Transferase</keyword>
<organism evidence="12 13">
    <name type="scientific">Laspinema palackyanum D2a</name>
    <dbReference type="NCBI Taxonomy" id="2953684"/>
    <lineage>
        <taxon>Bacteria</taxon>
        <taxon>Bacillati</taxon>
        <taxon>Cyanobacteriota</taxon>
        <taxon>Cyanophyceae</taxon>
        <taxon>Oscillatoriophycideae</taxon>
        <taxon>Oscillatoriales</taxon>
        <taxon>Laspinemataceae</taxon>
        <taxon>Laspinema</taxon>
        <taxon>Laspinema palackyanum</taxon>
    </lineage>
</organism>
<name>A0ABT2MY04_9CYAN</name>
<dbReference type="PROSITE" id="PS50894">
    <property type="entry name" value="HPT"/>
    <property type="match status" value="1"/>
</dbReference>
<dbReference type="PROSITE" id="PS50109">
    <property type="entry name" value="HIS_KIN"/>
    <property type="match status" value="1"/>
</dbReference>
<feature type="domain" description="HPt" evidence="11">
    <location>
        <begin position="7"/>
        <end position="115"/>
    </location>
</feature>
<evidence type="ECO:0000259" key="10">
    <source>
        <dbReference type="PROSITE" id="PS50851"/>
    </source>
</evidence>
<dbReference type="Pfam" id="PF02895">
    <property type="entry name" value="H-kinase_dim"/>
    <property type="match status" value="1"/>
</dbReference>
<dbReference type="PANTHER" id="PTHR43395">
    <property type="entry name" value="SENSOR HISTIDINE KINASE CHEA"/>
    <property type="match status" value="1"/>
</dbReference>
<keyword evidence="6" id="KW-0902">Two-component regulatory system</keyword>
<dbReference type="SMART" id="SM00260">
    <property type="entry name" value="CheW"/>
    <property type="match status" value="1"/>
</dbReference>
<evidence type="ECO:0000256" key="2">
    <source>
        <dbReference type="ARBA" id="ARBA00012438"/>
    </source>
</evidence>
<dbReference type="Gene3D" id="1.20.120.160">
    <property type="entry name" value="HPT domain"/>
    <property type="match status" value="1"/>
</dbReference>
<dbReference type="InterPro" id="IPR036061">
    <property type="entry name" value="CheW-like_dom_sf"/>
</dbReference>
<dbReference type="SMART" id="SM00387">
    <property type="entry name" value="HATPase_c"/>
    <property type="match status" value="1"/>
</dbReference>
<dbReference type="InterPro" id="IPR051315">
    <property type="entry name" value="Bact_Chemotaxis_CheA"/>
</dbReference>
<dbReference type="InterPro" id="IPR008207">
    <property type="entry name" value="Sig_transdc_His_kin_Hpt_dom"/>
</dbReference>
<dbReference type="InterPro" id="IPR003594">
    <property type="entry name" value="HATPase_dom"/>
</dbReference>
<evidence type="ECO:0000313" key="13">
    <source>
        <dbReference type="Proteomes" id="UP001525890"/>
    </source>
</evidence>
<dbReference type="InterPro" id="IPR036890">
    <property type="entry name" value="HATPase_C_sf"/>
</dbReference>
<dbReference type="Gene3D" id="2.30.30.40">
    <property type="entry name" value="SH3 Domains"/>
    <property type="match status" value="1"/>
</dbReference>
<evidence type="ECO:0000259" key="9">
    <source>
        <dbReference type="PROSITE" id="PS50109"/>
    </source>
</evidence>
<dbReference type="SUPFAM" id="SSF55874">
    <property type="entry name" value="ATPase domain of HSP90 chaperone/DNA topoisomerase II/histidine kinase"/>
    <property type="match status" value="1"/>
</dbReference>
<evidence type="ECO:0000259" key="11">
    <source>
        <dbReference type="PROSITE" id="PS50894"/>
    </source>
</evidence>
<dbReference type="InterPro" id="IPR004105">
    <property type="entry name" value="CheA-like_dim"/>
</dbReference>
<accession>A0ABT2MY04</accession>
<gene>
    <name evidence="12" type="ORF">NG799_25255</name>
</gene>
<dbReference type="InterPro" id="IPR004358">
    <property type="entry name" value="Sig_transdc_His_kin-like_C"/>
</dbReference>
<reference evidence="12 13" key="1">
    <citation type="journal article" date="2022" name="Front. Microbiol.">
        <title>High genomic differentiation and limited gene flow indicate recent cryptic speciation within the genus Laspinema (cyanobacteria).</title>
        <authorList>
            <person name="Stanojkovic A."/>
            <person name="Skoupy S."/>
            <person name="Skaloud P."/>
            <person name="Dvorak P."/>
        </authorList>
    </citation>
    <scope>NUCLEOTIDE SEQUENCE [LARGE SCALE GENOMIC DNA]</scope>
    <source>
        <strain evidence="12 13">D2a</strain>
    </source>
</reference>
<dbReference type="CDD" id="cd00088">
    <property type="entry name" value="HPT"/>
    <property type="match status" value="1"/>
</dbReference>
<dbReference type="EC" id="2.7.13.3" evidence="2"/>
<evidence type="ECO:0000256" key="7">
    <source>
        <dbReference type="PROSITE-ProRule" id="PRU00110"/>
    </source>
</evidence>
<keyword evidence="5" id="KW-0418">Kinase</keyword>
<dbReference type="InterPro" id="IPR036097">
    <property type="entry name" value="HisK_dim/P_sf"/>
</dbReference>
<proteinExistence type="predicted"/>
<dbReference type="InterPro" id="IPR002545">
    <property type="entry name" value="CheW-lke_dom"/>
</dbReference>
<feature type="modified residue" description="Phosphohistidine" evidence="7">
    <location>
        <position position="58"/>
    </location>
</feature>
<dbReference type="RefSeq" id="WP_368009075.1">
    <property type="nucleotide sequence ID" value="NZ_JAMXFF010000055.1"/>
</dbReference>
<keyword evidence="13" id="KW-1185">Reference proteome</keyword>
<feature type="compositionally biased region" description="Pro residues" evidence="8">
    <location>
        <begin position="278"/>
        <end position="289"/>
    </location>
</feature>
<sequence length="744" mass="81211">MSTHPDPKNFFKDFLEDYFAECEDHLTVVRRELLEIEPFVGKAGIERSVLNELFRSFHSLKGLSGMVGVKEAEELAHEMESYLRVLRDQEVILSPEGFDALLGGTKGLEQTIAAHRDQKPSPDISPIVAALKAVTPQTEKAGAGEQSAPVAPLQLKAEDISRLQRATETPGVQAWHFIFTPTTQLSTNGINVNKIRDRLQSLGELIYAAPRMTPDGKIAFDFLLVNALNPNTFIGWENDGLTWAPYLASEKNHPPSGKSPNPTVPQSPENAPLHEPDPVSPSPPQPAPISAPTAAPLISQSSNVVRVDLPKLDELMRIMGDLVITRSRLSNQLTHLQEQLPVNHLRPLVEINQILERQLRDLREGVMRVRLVPIGEIFARMQFVVRDLVRETPKQVQVELSGQETEIDKFVVERMMDPLLHLVRNAVSHGLETIEERLQAGKPTTGKIALRAKTCGEMVIIEVEDDGRGINAPQILQKASSQNLLPQRPHPLMNPQPDDPTTLLEILCTPGFSTREVADLASGRGVGMAIVKNTLQELGGTLTLETHTGQGSKFIIELPLTLAIADVLLLSLGPETYAISASSVREAIALPAEAITVFEQTLMIPYRGKIIPLLRLESLFNLIPTESTPSDPPVSPDSTASAPTPSSPPSALFTGIPPQHAASYTRAIASNWRVVIVSSGPNTVGIAVDRIIGQREIVVRPLNDPLVQVLGISGATEIGDGRVILILDAPALMRAHHPQPHRTS</sequence>
<feature type="region of interest" description="Disordered" evidence="8">
    <location>
        <begin position="626"/>
        <end position="654"/>
    </location>
</feature>
<keyword evidence="3 7" id="KW-0597">Phosphoprotein</keyword>
<dbReference type="PROSITE" id="PS50851">
    <property type="entry name" value="CHEW"/>
    <property type="match status" value="1"/>
</dbReference>
<dbReference type="Pfam" id="PF01584">
    <property type="entry name" value="CheW"/>
    <property type="match status" value="2"/>
</dbReference>
<dbReference type="InterPro" id="IPR037006">
    <property type="entry name" value="CheA-like_homodim_sf"/>
</dbReference>
<dbReference type="SMART" id="SM01231">
    <property type="entry name" value="H-kinase_dim"/>
    <property type="match status" value="1"/>
</dbReference>
<dbReference type="Proteomes" id="UP001525890">
    <property type="component" value="Unassembled WGS sequence"/>
</dbReference>
<evidence type="ECO:0000256" key="8">
    <source>
        <dbReference type="SAM" id="MobiDB-lite"/>
    </source>
</evidence>